<feature type="region of interest" description="Disordered" evidence="1">
    <location>
        <begin position="1"/>
        <end position="24"/>
    </location>
</feature>
<keyword evidence="3" id="KW-1185">Reference proteome</keyword>
<name>A0A1Q5UCH7_9EURO</name>
<feature type="compositionally biased region" description="Basic and acidic residues" evidence="1">
    <location>
        <begin position="1"/>
        <end position="10"/>
    </location>
</feature>
<gene>
    <name evidence="2" type="ORF">PENSUB_4429</name>
</gene>
<evidence type="ECO:0000313" key="2">
    <source>
        <dbReference type="EMBL" id="OKP10160.1"/>
    </source>
</evidence>
<dbReference type="Proteomes" id="UP000186955">
    <property type="component" value="Unassembled WGS sequence"/>
</dbReference>
<sequence>MQGRRSDFSRESGTTQDASLASWQNDHPLLREDCPRIDAINISQRQLDYFADTIPADLAACVHLYLCNG</sequence>
<proteinExistence type="predicted"/>
<dbReference type="EMBL" id="MNBE01000382">
    <property type="protein sequence ID" value="OKP10160.1"/>
    <property type="molecule type" value="Genomic_DNA"/>
</dbReference>
<organism evidence="2 3">
    <name type="scientific">Penicillium subrubescens</name>
    <dbReference type="NCBI Taxonomy" id="1316194"/>
    <lineage>
        <taxon>Eukaryota</taxon>
        <taxon>Fungi</taxon>
        <taxon>Dikarya</taxon>
        <taxon>Ascomycota</taxon>
        <taxon>Pezizomycotina</taxon>
        <taxon>Eurotiomycetes</taxon>
        <taxon>Eurotiomycetidae</taxon>
        <taxon>Eurotiales</taxon>
        <taxon>Aspergillaceae</taxon>
        <taxon>Penicillium</taxon>
    </lineage>
</organism>
<protein>
    <submittedName>
        <fullName evidence="2">Uncharacterized protein</fullName>
    </submittedName>
</protein>
<comment type="caution">
    <text evidence="2">The sequence shown here is derived from an EMBL/GenBank/DDBJ whole genome shotgun (WGS) entry which is preliminary data.</text>
</comment>
<reference evidence="2 3" key="1">
    <citation type="submission" date="2016-10" db="EMBL/GenBank/DDBJ databases">
        <title>Genome sequence of the ascomycete fungus Penicillium subrubescens.</title>
        <authorList>
            <person name="De Vries R.P."/>
            <person name="Peng M."/>
            <person name="Dilokpimol A."/>
            <person name="Hilden K."/>
            <person name="Makela M.R."/>
            <person name="Grigoriev I."/>
            <person name="Riley R."/>
            <person name="Granchi Z."/>
        </authorList>
    </citation>
    <scope>NUCLEOTIDE SEQUENCE [LARGE SCALE GENOMIC DNA]</scope>
    <source>
        <strain evidence="2 3">CBS 132785</strain>
    </source>
</reference>
<evidence type="ECO:0000313" key="3">
    <source>
        <dbReference type="Proteomes" id="UP000186955"/>
    </source>
</evidence>
<feature type="compositionally biased region" description="Polar residues" evidence="1">
    <location>
        <begin position="11"/>
        <end position="24"/>
    </location>
</feature>
<dbReference type="AlphaFoldDB" id="A0A1Q5UCH7"/>
<evidence type="ECO:0000256" key="1">
    <source>
        <dbReference type="SAM" id="MobiDB-lite"/>
    </source>
</evidence>
<accession>A0A1Q5UCH7</accession>